<evidence type="ECO:0000313" key="3">
    <source>
        <dbReference type="EMBL" id="SUU91417.1"/>
    </source>
</evidence>
<accession>A0A380WR27</accession>
<organism evidence="3 4">
    <name type="scientific">Aminobacter aminovorans</name>
    <name type="common">Chelatobacter heintzii</name>
    <dbReference type="NCBI Taxonomy" id="83263"/>
    <lineage>
        <taxon>Bacteria</taxon>
        <taxon>Pseudomonadati</taxon>
        <taxon>Pseudomonadota</taxon>
        <taxon>Alphaproteobacteria</taxon>
        <taxon>Hyphomicrobiales</taxon>
        <taxon>Phyllobacteriaceae</taxon>
        <taxon>Aminobacter</taxon>
    </lineage>
</organism>
<proteinExistence type="predicted"/>
<dbReference type="SUPFAM" id="SSF141868">
    <property type="entry name" value="EAL domain-like"/>
    <property type="match status" value="1"/>
</dbReference>
<dbReference type="GO" id="GO:0071111">
    <property type="term" value="F:cyclic-guanylate-specific phosphodiesterase activity"/>
    <property type="evidence" value="ECO:0007669"/>
    <property type="project" value="InterPro"/>
</dbReference>
<evidence type="ECO:0000259" key="2">
    <source>
        <dbReference type="PROSITE" id="PS50883"/>
    </source>
</evidence>
<dbReference type="PANTHER" id="PTHR33121">
    <property type="entry name" value="CYCLIC DI-GMP PHOSPHODIESTERASE PDEF"/>
    <property type="match status" value="1"/>
</dbReference>
<evidence type="ECO:0000313" key="4">
    <source>
        <dbReference type="Proteomes" id="UP000254701"/>
    </source>
</evidence>
<dbReference type="InterPro" id="IPR001633">
    <property type="entry name" value="EAL_dom"/>
</dbReference>
<dbReference type="PANTHER" id="PTHR33121:SF70">
    <property type="entry name" value="SIGNALING PROTEIN YKOW"/>
    <property type="match status" value="1"/>
</dbReference>
<dbReference type="Gene3D" id="3.20.20.450">
    <property type="entry name" value="EAL domain"/>
    <property type="match status" value="1"/>
</dbReference>
<feature type="region of interest" description="Disordered" evidence="1">
    <location>
        <begin position="81"/>
        <end position="100"/>
    </location>
</feature>
<dbReference type="Proteomes" id="UP000254701">
    <property type="component" value="Unassembled WGS sequence"/>
</dbReference>
<dbReference type="InterPro" id="IPR035919">
    <property type="entry name" value="EAL_sf"/>
</dbReference>
<gene>
    <name evidence="3" type="ORF">NCTC10684_04683</name>
</gene>
<dbReference type="InterPro" id="IPR050706">
    <property type="entry name" value="Cyclic-di-GMP_PDE-like"/>
</dbReference>
<feature type="domain" description="EAL" evidence="2">
    <location>
        <begin position="1"/>
        <end position="83"/>
    </location>
</feature>
<sequence length="100" mass="10508">MSLQGGKVIGIEALAQGDKNLANTKIVKAIIALARRLGIIAEGAETDVELSWLNDLGCPAVRGYGIAFPMPGSQAEAWLATHSAGPQRRRRVTVAAGQSR</sequence>
<name>A0A380WR27_AMIAI</name>
<evidence type="ECO:0000256" key="1">
    <source>
        <dbReference type="SAM" id="MobiDB-lite"/>
    </source>
</evidence>
<dbReference type="PROSITE" id="PS50883">
    <property type="entry name" value="EAL"/>
    <property type="match status" value="1"/>
</dbReference>
<dbReference type="EMBL" id="UFSM01000001">
    <property type="protein sequence ID" value="SUU91417.1"/>
    <property type="molecule type" value="Genomic_DNA"/>
</dbReference>
<reference evidence="3 4" key="1">
    <citation type="submission" date="2018-06" db="EMBL/GenBank/DDBJ databases">
        <authorList>
            <consortium name="Pathogen Informatics"/>
            <person name="Doyle S."/>
        </authorList>
    </citation>
    <scope>NUCLEOTIDE SEQUENCE [LARGE SCALE GENOMIC DNA]</scope>
    <source>
        <strain evidence="3 4">NCTC10684</strain>
    </source>
</reference>
<dbReference type="AlphaFoldDB" id="A0A380WR27"/>
<protein>
    <submittedName>
        <fullName evidence="3">RNase II stability modulator</fullName>
    </submittedName>
</protein>